<keyword evidence="3" id="KW-0813">Transport</keyword>
<dbReference type="Pfam" id="PF06422">
    <property type="entry name" value="PDR_CDR"/>
    <property type="match status" value="2"/>
</dbReference>
<dbReference type="GO" id="GO:0140359">
    <property type="term" value="F:ABC-type transporter activity"/>
    <property type="evidence" value="ECO:0007669"/>
    <property type="project" value="InterPro"/>
</dbReference>
<evidence type="ECO:0000259" key="12">
    <source>
        <dbReference type="PROSITE" id="PS50893"/>
    </source>
</evidence>
<dbReference type="InterPro" id="IPR027417">
    <property type="entry name" value="P-loop_NTPase"/>
</dbReference>
<keyword evidence="6" id="KW-0547">Nucleotide-binding</keyword>
<name>A0A9P8PVX4_9ASCO</name>
<feature type="region of interest" description="Disordered" evidence="10">
    <location>
        <begin position="783"/>
        <end position="806"/>
    </location>
</feature>
<accession>A0A9P8PVX4</accession>
<feature type="transmembrane region" description="Helical" evidence="11">
    <location>
        <begin position="1250"/>
        <end position="1268"/>
    </location>
</feature>
<proteinExistence type="inferred from homology"/>
<feature type="transmembrane region" description="Helical" evidence="11">
    <location>
        <begin position="1194"/>
        <end position="1212"/>
    </location>
</feature>
<evidence type="ECO:0000256" key="5">
    <source>
        <dbReference type="ARBA" id="ARBA00022737"/>
    </source>
</evidence>
<feature type="transmembrane region" description="Helical" evidence="11">
    <location>
        <begin position="556"/>
        <end position="581"/>
    </location>
</feature>
<keyword evidence="4 11" id="KW-0812">Transmembrane</keyword>
<evidence type="ECO:0000256" key="1">
    <source>
        <dbReference type="ARBA" id="ARBA00004141"/>
    </source>
</evidence>
<feature type="transmembrane region" description="Helical" evidence="11">
    <location>
        <begin position="1170"/>
        <end position="1187"/>
    </location>
</feature>
<dbReference type="Proteomes" id="UP000769528">
    <property type="component" value="Unassembled WGS sequence"/>
</dbReference>
<evidence type="ECO:0000256" key="11">
    <source>
        <dbReference type="SAM" id="Phobius"/>
    </source>
</evidence>
<evidence type="ECO:0000256" key="7">
    <source>
        <dbReference type="ARBA" id="ARBA00022840"/>
    </source>
</evidence>
<dbReference type="PANTHER" id="PTHR19241">
    <property type="entry name" value="ATP-BINDING CASSETTE TRANSPORTER"/>
    <property type="match status" value="1"/>
</dbReference>
<feature type="transmembrane region" description="Helical" evidence="11">
    <location>
        <begin position="1280"/>
        <end position="1302"/>
    </location>
</feature>
<reference evidence="13" key="1">
    <citation type="journal article" date="2021" name="Open Biol.">
        <title>Shared evolutionary footprints suggest mitochondrial oxidative damage underlies multiple complex I losses in fungi.</title>
        <authorList>
            <person name="Schikora-Tamarit M.A."/>
            <person name="Marcet-Houben M."/>
            <person name="Nosek J."/>
            <person name="Gabaldon T."/>
        </authorList>
    </citation>
    <scope>NUCLEOTIDE SEQUENCE</scope>
    <source>
        <strain evidence="13">CBS6341</strain>
    </source>
</reference>
<feature type="domain" description="ABC transporter" evidence="12">
    <location>
        <begin position="824"/>
        <end position="1067"/>
    </location>
</feature>
<feature type="transmembrane region" description="Helical" evidence="11">
    <location>
        <begin position="1308"/>
        <end position="1327"/>
    </location>
</feature>
<evidence type="ECO:0000256" key="10">
    <source>
        <dbReference type="SAM" id="MobiDB-lite"/>
    </source>
</evidence>
<dbReference type="GO" id="GO:0016887">
    <property type="term" value="F:ATP hydrolysis activity"/>
    <property type="evidence" value="ECO:0007669"/>
    <property type="project" value="InterPro"/>
</dbReference>
<sequence>MSDYTESSELRDEVESFKDDAFQEDIARIITQAADNPGQDNVLSRLATLTKKLSGKKNGPFDYEIDPNDFDLHKILHSFIKSADEQGIHLRSSGVVFKDVTTKGIDAEFSIAPTARDLLLGPIDAIRSIRAPKRADKKIVRNISGVVKPGEMCLVLGRPGAGCSTLLKTIAGEQDQFTSVEGEIHYDGIPQNEMIKKYKSDVIYNGELDVHYPHLTVDQTLRFAIACKTPITRVNNSTREQYITANRDLLATIFGLTHTYNTKVGNDFIRGVSGGERKRVSIAEAMAAKGTVYCWDNATRGLDASTALEYAQAIRTSTNLTKSVAFITIYQAGENIYETFDKVLVLYEGRQVYFGPAEQAKQYFIDMGFDCPQRQATAEFLTAITDPAGRFPRAGFENRVPLTADQFETYWRNSQQYQSLQHEIDQYESSTSIEATRQTYDKSLAQERKKAHSRYTIGYLHQLKLLTLRGFQRIWGDKSYTLIDLGASVVQSLIAGSLFWNTPGTTSGAFSRGGIVFFMILYFCLMSLSQITAQFAERPILLKQKSYSFFHPSAEAIASTFTHFPFRVLSTFLFYVIMYFLADLTRDAGKFFMNLLFLIISAEAVSALFQMIASLSATAAGANSVAGVIILLLILYTGYMIQLKSMHPWFKWLSYLNPIRWGYENMMSTEFHGKQMDCGGSLVPSGAGYPDVSSVNQVCAFVGSETGQTWVSGDNYIKIQYDYKFSHVWRNFGFVIAYALLFMAINAIATEFKKVGKGGGDHLFFKRGSKYFEEEVLLDEDIKEKDSENVEDEGSQQDQLNQLKRGKTENEQEIFKGLGSKGVFFWRNVDYVIPYKGSSRKLLDDIQGYVKPGTITALMGESGAGKTTLLNVLSQRVDVGTISGDFLVNGKPLDTSFKRSTGYVQQQDLHVDELTVRESLQFAARLRRPASVSEEEKLDYVEKIISLLGMELYSDATVGKLGSGLNVEQRKKLSIGVELVAKPSLLLFLDEPTSGLDSQSAWAIVSLLKKLAAAGQSILCTIHQPSATLFESFDRLLLLKKGGKTVYFGDIGENSRTILDYFERNGARHCETHENPAEYILEAIGAGATASVKEDWFVIWTASQEYINTTNEVNDLVNAEYEDVDAGLSDQVKKELHLTYAIPYRSQLYYLIKRTGTQFYRDPEYLRSKLMLLLGAGLLIGFTFYGIKSSIVGLQNAMFVSFLVIVLGSPSINQIQARSIAAREIYEVRESKSNTYHWSTLLIAQFVNELPYQFLFSTIFFVSLYFPLRVFTEASRSGVFFLFLVIIYQLYVVSLGLAIVYFSPDLPSAAVITGLIMSFLISFCGVTQPSSLMPKFWTFMYRVSPVTYFIEVFTSLLIHKKPVICAPDELSYFNPPSGQTCYEFAQPYVEAVHGYLSNPNATSSCGYCTYSIGDEYLKTIDVSYSHLWRNFGIMWGYIIFNLVAMCGLYFLFRVAKFNPIESVKKLIPSKKEVNKSGNQ</sequence>
<gene>
    <name evidence="13" type="ORF">WICMUC_001158</name>
</gene>
<feature type="transmembrane region" description="Helical" evidence="11">
    <location>
        <begin position="593"/>
        <end position="613"/>
    </location>
</feature>
<dbReference type="InterPro" id="IPR010929">
    <property type="entry name" value="PDR_CDR_ABC"/>
</dbReference>
<dbReference type="InterPro" id="IPR029481">
    <property type="entry name" value="ABC_trans_N"/>
</dbReference>
<evidence type="ECO:0000256" key="2">
    <source>
        <dbReference type="ARBA" id="ARBA00006012"/>
    </source>
</evidence>
<dbReference type="SMART" id="SM00382">
    <property type="entry name" value="AAA"/>
    <property type="match status" value="2"/>
</dbReference>
<dbReference type="InterPro" id="IPR034001">
    <property type="entry name" value="ABCG_PDR_1"/>
</dbReference>
<dbReference type="Pfam" id="PF00005">
    <property type="entry name" value="ABC_tran"/>
    <property type="match status" value="2"/>
</dbReference>
<dbReference type="InterPro" id="IPR003593">
    <property type="entry name" value="AAA+_ATPase"/>
</dbReference>
<comment type="caution">
    <text evidence="13">The sequence shown here is derived from an EMBL/GenBank/DDBJ whole genome shotgun (WGS) entry which is preliminary data.</text>
</comment>
<dbReference type="InterPro" id="IPR034003">
    <property type="entry name" value="ABCG_PDR_2"/>
</dbReference>
<dbReference type="InterPro" id="IPR017871">
    <property type="entry name" value="ABC_transporter-like_CS"/>
</dbReference>
<dbReference type="CDD" id="cd03232">
    <property type="entry name" value="ABCG_PDR_domain2"/>
    <property type="match status" value="1"/>
</dbReference>
<dbReference type="PROSITE" id="PS00211">
    <property type="entry name" value="ABC_TRANSPORTER_1"/>
    <property type="match status" value="1"/>
</dbReference>
<evidence type="ECO:0000256" key="3">
    <source>
        <dbReference type="ARBA" id="ARBA00022448"/>
    </source>
</evidence>
<dbReference type="InterPro" id="IPR003439">
    <property type="entry name" value="ABC_transporter-like_ATP-bd"/>
</dbReference>
<dbReference type="EMBL" id="JAEUBF010000389">
    <property type="protein sequence ID" value="KAH3679147.1"/>
    <property type="molecule type" value="Genomic_DNA"/>
</dbReference>
<evidence type="ECO:0000313" key="14">
    <source>
        <dbReference type="Proteomes" id="UP000769528"/>
    </source>
</evidence>
<dbReference type="Gene3D" id="3.40.50.300">
    <property type="entry name" value="P-loop containing nucleotide triphosphate hydrolases"/>
    <property type="match status" value="2"/>
</dbReference>
<evidence type="ECO:0000256" key="9">
    <source>
        <dbReference type="ARBA" id="ARBA00023136"/>
    </source>
</evidence>
<feature type="transmembrane region" description="Helical" evidence="11">
    <location>
        <begin position="728"/>
        <end position="749"/>
    </location>
</feature>
<feature type="domain" description="ABC transporter" evidence="12">
    <location>
        <begin position="120"/>
        <end position="373"/>
    </location>
</feature>
<evidence type="ECO:0000313" key="13">
    <source>
        <dbReference type="EMBL" id="KAH3679147.1"/>
    </source>
</evidence>
<feature type="transmembrane region" description="Helical" evidence="11">
    <location>
        <begin position="1339"/>
        <end position="1358"/>
    </location>
</feature>
<feature type="transmembrane region" description="Helical" evidence="11">
    <location>
        <begin position="1433"/>
        <end position="1452"/>
    </location>
</feature>
<reference evidence="13" key="2">
    <citation type="submission" date="2021-01" db="EMBL/GenBank/DDBJ databases">
        <authorList>
            <person name="Schikora-Tamarit M.A."/>
        </authorList>
    </citation>
    <scope>NUCLEOTIDE SEQUENCE</scope>
    <source>
        <strain evidence="13">CBS6341</strain>
    </source>
</reference>
<dbReference type="Pfam" id="PF19055">
    <property type="entry name" value="ABC2_membrane_7"/>
    <property type="match status" value="1"/>
</dbReference>
<dbReference type="SUPFAM" id="SSF52540">
    <property type="entry name" value="P-loop containing nucleoside triphosphate hydrolases"/>
    <property type="match status" value="2"/>
</dbReference>
<dbReference type="FunFam" id="3.40.50.300:FF:000054">
    <property type="entry name" value="ABC multidrug transporter atrF"/>
    <property type="match status" value="1"/>
</dbReference>
<feature type="transmembrane region" description="Helical" evidence="11">
    <location>
        <begin position="619"/>
        <end position="641"/>
    </location>
</feature>
<dbReference type="PROSITE" id="PS50893">
    <property type="entry name" value="ABC_TRANSPORTER_2"/>
    <property type="match status" value="2"/>
</dbReference>
<evidence type="ECO:0000256" key="6">
    <source>
        <dbReference type="ARBA" id="ARBA00022741"/>
    </source>
</evidence>
<dbReference type="GO" id="GO:0005524">
    <property type="term" value="F:ATP binding"/>
    <property type="evidence" value="ECO:0007669"/>
    <property type="project" value="UniProtKB-KW"/>
</dbReference>
<feature type="transmembrane region" description="Helical" evidence="11">
    <location>
        <begin position="513"/>
        <end position="536"/>
    </location>
</feature>
<comment type="similarity">
    <text evidence="2">Belongs to the ABC transporter superfamily. ABCG family. PDR (TC 3.A.1.205) subfamily.</text>
</comment>
<feature type="transmembrane region" description="Helical" evidence="11">
    <location>
        <begin position="480"/>
        <end position="501"/>
    </location>
</feature>
<keyword evidence="9 11" id="KW-0472">Membrane</keyword>
<keyword evidence="14" id="KW-1185">Reference proteome</keyword>
<dbReference type="CDD" id="cd03233">
    <property type="entry name" value="ABCG_PDR_domain1"/>
    <property type="match status" value="1"/>
</dbReference>
<keyword evidence="5" id="KW-0677">Repeat</keyword>
<evidence type="ECO:0000256" key="8">
    <source>
        <dbReference type="ARBA" id="ARBA00022989"/>
    </source>
</evidence>
<protein>
    <recommendedName>
        <fullName evidence="12">ABC transporter domain-containing protein</fullName>
    </recommendedName>
</protein>
<dbReference type="OrthoDB" id="245989at2759"/>
<dbReference type="InterPro" id="IPR013525">
    <property type="entry name" value="ABC2_TM"/>
</dbReference>
<keyword evidence="7" id="KW-0067">ATP-binding</keyword>
<comment type="subcellular location">
    <subcellularLocation>
        <location evidence="1">Membrane</location>
        <topology evidence="1">Multi-pass membrane protein</topology>
    </subcellularLocation>
</comment>
<dbReference type="InterPro" id="IPR043926">
    <property type="entry name" value="ABCG_dom"/>
</dbReference>
<dbReference type="GO" id="GO:0016020">
    <property type="term" value="C:membrane"/>
    <property type="evidence" value="ECO:0007669"/>
    <property type="project" value="UniProtKB-SubCell"/>
</dbReference>
<organism evidence="13 14">
    <name type="scientific">Wickerhamomyces mucosus</name>
    <dbReference type="NCBI Taxonomy" id="1378264"/>
    <lineage>
        <taxon>Eukaryota</taxon>
        <taxon>Fungi</taxon>
        <taxon>Dikarya</taxon>
        <taxon>Ascomycota</taxon>
        <taxon>Saccharomycotina</taxon>
        <taxon>Saccharomycetes</taxon>
        <taxon>Phaffomycetales</taxon>
        <taxon>Wickerhamomycetaceae</taxon>
        <taxon>Wickerhamomyces</taxon>
    </lineage>
</organism>
<keyword evidence="8 11" id="KW-1133">Transmembrane helix</keyword>
<dbReference type="Pfam" id="PF14510">
    <property type="entry name" value="ABC_trans_N"/>
    <property type="match status" value="1"/>
</dbReference>
<dbReference type="Pfam" id="PF01061">
    <property type="entry name" value="ABC2_membrane"/>
    <property type="match status" value="2"/>
</dbReference>
<evidence type="ECO:0000256" key="4">
    <source>
        <dbReference type="ARBA" id="ARBA00022692"/>
    </source>
</evidence>